<gene>
    <name evidence="1" type="ORF">SAMN04488029_2042</name>
</gene>
<keyword evidence="2" id="KW-1185">Reference proteome</keyword>
<dbReference type="SUPFAM" id="SSF55781">
    <property type="entry name" value="GAF domain-like"/>
    <property type="match status" value="1"/>
</dbReference>
<dbReference type="OrthoDB" id="627374at2"/>
<proteinExistence type="predicted"/>
<dbReference type="AlphaFoldDB" id="A0A1W2GCW3"/>
<name>A0A1W2GCW3_REIFA</name>
<sequence length="791" mass="90861">MDAKLDQCDVAMDFPFECKLSLTNLIGYWQVRTNDPNKFLASTAKTIMKQVNQAPELLEPIEDFALVEKHRETVDLLMTAIFSPFTEEEEMVSAMTPFKKEDIHSTKAYKDLMVQAGSYEALLDPEEMAQIMLHKTMAGYFAIMQMYYGLTIALDKDIIYTLSDQRTGLKRYFKITINPKFCEIVLKGDLPELSEADIKYLTDHIDDADVWMEKLPTELFEFQGLIIFKLNEVTKDQILSRMKENLLEKDSITDGQSFDDLEQKFRSLLQLSDLKLGISGYQKSKNKFFNFGGTARRSILIGDHERIDCPHATANLFERFANQAEPMVVEDMAECCMPLKPQSEILQEVGVQNLILNPLFYNGEFVGLLELASPNKGDLNALTLTKIREVLPLFAIAVKRSSEELENSIQNLIKEKYTSIHPTVEWKFNNAAHEMLDQINKQKNAIAPHIVFNDVYPLYAASDIRNSSVERHQCIYKDLNRQLQLAKKVLGRAIELTNLPILDETIFRLDNFRKKIKNKLVTGDESVILEFLQQEVEPIIRNIESNHTEDKEFSKAYWEALDPNIGVVYEHRKNFEDSLTAINDTIGSILDQEEKSAQKMFPHYFEKYKTDGVEHNIYIGASMVEHLKFDEVYLRNLRLWQLVVTAEIANKTAAMVSELAMPLETTHLILVHSNPLSIRFRQEEKKFDVDGAYNIRYEITKKRIDKALAKDTQERITQPGKIAIIYSQEKDAEEYLKYIDYLKSKDLLTGKVEQLELEELQGVSGLKALRIAVNTGSASIMDEVKKLLEVV</sequence>
<dbReference type="RefSeq" id="WP_084372718.1">
    <property type="nucleotide sequence ID" value="NZ_FWYF01000002.1"/>
</dbReference>
<organism evidence="1 2">
    <name type="scientific">Reichenbachiella faecimaris</name>
    <dbReference type="NCBI Taxonomy" id="692418"/>
    <lineage>
        <taxon>Bacteria</taxon>
        <taxon>Pseudomonadati</taxon>
        <taxon>Bacteroidota</taxon>
        <taxon>Cytophagia</taxon>
        <taxon>Cytophagales</taxon>
        <taxon>Reichenbachiellaceae</taxon>
        <taxon>Reichenbachiella</taxon>
    </lineage>
</organism>
<accession>A0A1W2GCW3</accession>
<dbReference type="EMBL" id="FWYF01000002">
    <property type="protein sequence ID" value="SMD34495.1"/>
    <property type="molecule type" value="Genomic_DNA"/>
</dbReference>
<evidence type="ECO:0000313" key="2">
    <source>
        <dbReference type="Proteomes" id="UP000192472"/>
    </source>
</evidence>
<evidence type="ECO:0000313" key="1">
    <source>
        <dbReference type="EMBL" id="SMD34495.1"/>
    </source>
</evidence>
<protein>
    <recommendedName>
        <fullName evidence="3">GAF domain-containing protein</fullName>
    </recommendedName>
</protein>
<reference evidence="1 2" key="1">
    <citation type="submission" date="2017-04" db="EMBL/GenBank/DDBJ databases">
        <authorList>
            <person name="Afonso C.L."/>
            <person name="Miller P.J."/>
            <person name="Scott M.A."/>
            <person name="Spackman E."/>
            <person name="Goraichik I."/>
            <person name="Dimitrov K.M."/>
            <person name="Suarez D.L."/>
            <person name="Swayne D.E."/>
        </authorList>
    </citation>
    <scope>NUCLEOTIDE SEQUENCE [LARGE SCALE GENOMIC DNA]</scope>
    <source>
        <strain evidence="1 2">DSM 26133</strain>
    </source>
</reference>
<dbReference type="STRING" id="692418.SAMN04488029_2042"/>
<dbReference type="Proteomes" id="UP000192472">
    <property type="component" value="Unassembled WGS sequence"/>
</dbReference>
<evidence type="ECO:0008006" key="3">
    <source>
        <dbReference type="Google" id="ProtNLM"/>
    </source>
</evidence>